<sequence>MLRLEKNQIVPPDRYFLVLQELSEEEKA</sequence>
<proteinExistence type="predicted"/>
<accession>A0A4Y2JFA2</accession>
<dbReference type="AlphaFoldDB" id="A0A4Y2JFA2"/>
<gene>
    <name evidence="1" type="ORF">AVEN_27139_1</name>
</gene>
<organism evidence="1 2">
    <name type="scientific">Araneus ventricosus</name>
    <name type="common">Orbweaver spider</name>
    <name type="synonym">Epeira ventricosa</name>
    <dbReference type="NCBI Taxonomy" id="182803"/>
    <lineage>
        <taxon>Eukaryota</taxon>
        <taxon>Metazoa</taxon>
        <taxon>Ecdysozoa</taxon>
        <taxon>Arthropoda</taxon>
        <taxon>Chelicerata</taxon>
        <taxon>Arachnida</taxon>
        <taxon>Araneae</taxon>
        <taxon>Araneomorphae</taxon>
        <taxon>Entelegynae</taxon>
        <taxon>Araneoidea</taxon>
        <taxon>Araneidae</taxon>
        <taxon>Araneus</taxon>
    </lineage>
</organism>
<protein>
    <submittedName>
        <fullName evidence="1">Uncharacterized protein</fullName>
    </submittedName>
</protein>
<evidence type="ECO:0000313" key="1">
    <source>
        <dbReference type="EMBL" id="GBM88604.1"/>
    </source>
</evidence>
<comment type="caution">
    <text evidence="1">The sequence shown here is derived from an EMBL/GenBank/DDBJ whole genome shotgun (WGS) entry which is preliminary data.</text>
</comment>
<keyword evidence="2" id="KW-1185">Reference proteome</keyword>
<dbReference type="EMBL" id="BGPR01003477">
    <property type="protein sequence ID" value="GBM88604.1"/>
    <property type="molecule type" value="Genomic_DNA"/>
</dbReference>
<name>A0A4Y2JFA2_ARAVE</name>
<dbReference type="Proteomes" id="UP000499080">
    <property type="component" value="Unassembled WGS sequence"/>
</dbReference>
<evidence type="ECO:0000313" key="2">
    <source>
        <dbReference type="Proteomes" id="UP000499080"/>
    </source>
</evidence>
<feature type="non-terminal residue" evidence="1">
    <location>
        <position position="28"/>
    </location>
</feature>
<reference evidence="1 2" key="1">
    <citation type="journal article" date="2019" name="Sci. Rep.">
        <title>Orb-weaving spider Araneus ventricosus genome elucidates the spidroin gene catalogue.</title>
        <authorList>
            <person name="Kono N."/>
            <person name="Nakamura H."/>
            <person name="Ohtoshi R."/>
            <person name="Moran D.A.P."/>
            <person name="Shinohara A."/>
            <person name="Yoshida Y."/>
            <person name="Fujiwara M."/>
            <person name="Mori M."/>
            <person name="Tomita M."/>
            <person name="Arakawa K."/>
        </authorList>
    </citation>
    <scope>NUCLEOTIDE SEQUENCE [LARGE SCALE GENOMIC DNA]</scope>
</reference>